<organism evidence="3 4">
    <name type="scientific">Priestia megaterium</name>
    <name type="common">Bacillus megaterium</name>
    <dbReference type="NCBI Taxonomy" id="1404"/>
    <lineage>
        <taxon>Bacteria</taxon>
        <taxon>Bacillati</taxon>
        <taxon>Bacillota</taxon>
        <taxon>Bacilli</taxon>
        <taxon>Bacillales</taxon>
        <taxon>Bacillaceae</taxon>
        <taxon>Priestia</taxon>
    </lineage>
</organism>
<gene>
    <name evidence="3" type="ORF">HFZ78_14580</name>
</gene>
<dbReference type="Gene3D" id="3.20.20.80">
    <property type="entry name" value="Glycosidases"/>
    <property type="match status" value="1"/>
</dbReference>
<keyword evidence="3" id="KW-0378">Hydrolase</keyword>
<accession>A0A6H1PBM7</accession>
<sequence length="391" mass="44885">MVFLLMMSSCSHSQRKNGSPNSVRENTYSIEKPSPEKMQGFHPSYSETDNQRVQVHNTNKISREVLGFYTEQEGGFPGSQPTVNSQFNHISIIAPFWYKLDDKRPGSLIDSVTAAHKKKVIQSAHEKQVKVYLVVHNLFYETTEKGKQVASNVLDNDKIRSVFIRNLRNEINQFGYDGINIDMENLYLTDRDSFSQMIKKLSDTLHRDGKVVTVSVPANTGDSRANPWSPWFDYAKLGLFADRLMIMTYDEHNANTTPGSTASADWTKATIRYALNKGVPKTKILLGIAGYGWDWDKTANKALYSSYALLMEHKTKFKAEILWDPRTQTPHYNYVDEKNHIHEAWFENSDSLRSKLNLVEKYNLQGIGIWRLGLEDPMYWKAIPETIKVKK</sequence>
<evidence type="ECO:0000259" key="2">
    <source>
        <dbReference type="PROSITE" id="PS51910"/>
    </source>
</evidence>
<dbReference type="SMART" id="SM00636">
    <property type="entry name" value="Glyco_18"/>
    <property type="match status" value="1"/>
</dbReference>
<feature type="domain" description="GH18" evidence="2">
    <location>
        <begin position="63"/>
        <end position="390"/>
    </location>
</feature>
<dbReference type="Proteomes" id="UP000501868">
    <property type="component" value="Chromosome"/>
</dbReference>
<reference evidence="3 4" key="1">
    <citation type="submission" date="2020-04" db="EMBL/GenBank/DDBJ databases">
        <title>Genome-Wide Identification of 5-Methylcytosine Sites in Bacterial Genomes By High-Throughput Sequencing of MspJI Restriction Fragments.</title>
        <authorList>
            <person name="Wu V."/>
        </authorList>
    </citation>
    <scope>NUCLEOTIDE SEQUENCE [LARGE SCALE GENOMIC DNA]</scope>
    <source>
        <strain evidence="3 4">S2</strain>
    </source>
</reference>
<dbReference type="SUPFAM" id="SSF51445">
    <property type="entry name" value="(Trans)glycosidases"/>
    <property type="match status" value="1"/>
</dbReference>
<evidence type="ECO:0000313" key="3">
    <source>
        <dbReference type="EMBL" id="QIZ10953.1"/>
    </source>
</evidence>
<dbReference type="GO" id="GO:0016787">
    <property type="term" value="F:hydrolase activity"/>
    <property type="evidence" value="ECO:0007669"/>
    <property type="project" value="UniProtKB-KW"/>
</dbReference>
<feature type="compositionally biased region" description="Polar residues" evidence="1">
    <location>
        <begin position="12"/>
        <end position="29"/>
    </location>
</feature>
<evidence type="ECO:0000313" key="4">
    <source>
        <dbReference type="Proteomes" id="UP000501868"/>
    </source>
</evidence>
<dbReference type="Gene3D" id="3.10.50.10">
    <property type="match status" value="1"/>
</dbReference>
<dbReference type="InterPro" id="IPR017853">
    <property type="entry name" value="GH"/>
</dbReference>
<dbReference type="InterPro" id="IPR011583">
    <property type="entry name" value="Chitinase_II/V-like_cat"/>
</dbReference>
<dbReference type="PANTHER" id="PTHR46066:SF2">
    <property type="entry name" value="CHITINASE DOMAIN-CONTAINING PROTEIN 1"/>
    <property type="match status" value="1"/>
</dbReference>
<reference evidence="3 4" key="2">
    <citation type="submission" date="2020-04" db="EMBL/GenBank/DDBJ databases">
        <authorList>
            <person name="Fomenkov A."/>
            <person name="Anton B.P."/>
            <person name="Roberts R.J."/>
        </authorList>
    </citation>
    <scope>NUCLEOTIDE SEQUENCE [LARGE SCALE GENOMIC DNA]</scope>
    <source>
        <strain evidence="3 4">S2</strain>
    </source>
</reference>
<evidence type="ECO:0000256" key="1">
    <source>
        <dbReference type="SAM" id="MobiDB-lite"/>
    </source>
</evidence>
<dbReference type="InterPro" id="IPR029070">
    <property type="entry name" value="Chitinase_insertion_sf"/>
</dbReference>
<dbReference type="InterPro" id="IPR001223">
    <property type="entry name" value="Glyco_hydro18_cat"/>
</dbReference>
<dbReference type="Pfam" id="PF00704">
    <property type="entry name" value="Glyco_hydro_18"/>
    <property type="match status" value="1"/>
</dbReference>
<dbReference type="EMBL" id="CP051128">
    <property type="protein sequence ID" value="QIZ10953.1"/>
    <property type="molecule type" value="Genomic_DNA"/>
</dbReference>
<protein>
    <submittedName>
        <fullName evidence="3">Glycoside hydrolase family 18</fullName>
    </submittedName>
</protein>
<proteinExistence type="predicted"/>
<dbReference type="GO" id="GO:0005975">
    <property type="term" value="P:carbohydrate metabolic process"/>
    <property type="evidence" value="ECO:0007669"/>
    <property type="project" value="InterPro"/>
</dbReference>
<dbReference type="PROSITE" id="PS51910">
    <property type="entry name" value="GH18_2"/>
    <property type="match status" value="1"/>
</dbReference>
<dbReference type="PANTHER" id="PTHR46066">
    <property type="entry name" value="CHITINASE DOMAIN-CONTAINING PROTEIN 1 FAMILY MEMBER"/>
    <property type="match status" value="1"/>
</dbReference>
<feature type="region of interest" description="Disordered" evidence="1">
    <location>
        <begin position="12"/>
        <end position="45"/>
    </location>
</feature>
<dbReference type="GO" id="GO:0008061">
    <property type="term" value="F:chitin binding"/>
    <property type="evidence" value="ECO:0007669"/>
    <property type="project" value="InterPro"/>
</dbReference>
<dbReference type="AlphaFoldDB" id="A0A6H1PBM7"/>
<name>A0A6H1PBM7_PRIMG</name>